<feature type="coiled-coil region" evidence="1">
    <location>
        <begin position="487"/>
        <end position="514"/>
    </location>
</feature>
<dbReference type="Pfam" id="PF22893">
    <property type="entry name" value="ULD_2"/>
    <property type="match status" value="1"/>
</dbReference>
<dbReference type="EMBL" id="NPIC01000008">
    <property type="protein sequence ID" value="RDL33847.1"/>
    <property type="molecule type" value="Genomic_DNA"/>
</dbReference>
<feature type="domain" description="Ubiquitin-like" evidence="2">
    <location>
        <begin position="247"/>
        <end position="330"/>
    </location>
</feature>
<proteinExistence type="predicted"/>
<reference evidence="3 4" key="1">
    <citation type="journal article" date="2018" name="IMA Fungus">
        <title>IMA Genome-F 9: Draft genome sequence of Annulohypoxylon stygium, Aspergillus mulundensis, Berkeleyomyces basicola (syn. Thielaviopsis basicola), Ceratocystis smalleyi, two Cercospora beticola strains, Coleophoma cylindrospora, Fusarium fracticaudum, Phialophora cf. hyalina, and Morchella septimelata.</title>
        <authorList>
            <person name="Wingfield B.D."/>
            <person name="Bills G.F."/>
            <person name="Dong Y."/>
            <person name="Huang W."/>
            <person name="Nel W.J."/>
            <person name="Swalarsk-Parry B.S."/>
            <person name="Vaghefi N."/>
            <person name="Wilken P.M."/>
            <person name="An Z."/>
            <person name="de Beer Z.W."/>
            <person name="De Vos L."/>
            <person name="Chen L."/>
            <person name="Duong T.A."/>
            <person name="Gao Y."/>
            <person name="Hammerbacher A."/>
            <person name="Kikkert J.R."/>
            <person name="Li Y."/>
            <person name="Li H."/>
            <person name="Li K."/>
            <person name="Li Q."/>
            <person name="Liu X."/>
            <person name="Ma X."/>
            <person name="Naidoo K."/>
            <person name="Pethybridge S.J."/>
            <person name="Sun J."/>
            <person name="Steenkamp E.T."/>
            <person name="van der Nest M.A."/>
            <person name="van Wyk S."/>
            <person name="Wingfield M.J."/>
            <person name="Xiong C."/>
            <person name="Yue Q."/>
            <person name="Zhang X."/>
        </authorList>
    </citation>
    <scope>NUCLEOTIDE SEQUENCE [LARGE SCALE GENOMIC DNA]</scope>
    <source>
        <strain evidence="3 4">BP 5553</strain>
    </source>
</reference>
<dbReference type="Proteomes" id="UP000254866">
    <property type="component" value="Unassembled WGS sequence"/>
</dbReference>
<evidence type="ECO:0000259" key="2">
    <source>
        <dbReference type="Pfam" id="PF22893"/>
    </source>
</evidence>
<organism evidence="3 4">
    <name type="scientific">Venustampulla echinocandica</name>
    <dbReference type="NCBI Taxonomy" id="2656787"/>
    <lineage>
        <taxon>Eukaryota</taxon>
        <taxon>Fungi</taxon>
        <taxon>Dikarya</taxon>
        <taxon>Ascomycota</taxon>
        <taxon>Pezizomycotina</taxon>
        <taxon>Leotiomycetes</taxon>
        <taxon>Helotiales</taxon>
        <taxon>Pleuroascaceae</taxon>
        <taxon>Venustampulla</taxon>
    </lineage>
</organism>
<dbReference type="GeneID" id="43601064"/>
<dbReference type="OrthoDB" id="3045089at2759"/>
<dbReference type="STRING" id="2656787.A0A370TG14"/>
<keyword evidence="1" id="KW-0175">Coiled coil</keyword>
<name>A0A370TG14_9HELO</name>
<accession>A0A370TG14</accession>
<evidence type="ECO:0000313" key="4">
    <source>
        <dbReference type="Proteomes" id="UP000254866"/>
    </source>
</evidence>
<keyword evidence="4" id="KW-1185">Reference proteome</keyword>
<protein>
    <recommendedName>
        <fullName evidence="2">Ubiquitin-like domain-containing protein</fullName>
    </recommendedName>
</protein>
<feature type="coiled-coil region" evidence="1">
    <location>
        <begin position="166"/>
        <end position="196"/>
    </location>
</feature>
<dbReference type="PANTHER" id="PTHR38886:SF1">
    <property type="entry name" value="NACHT-NTPASE AND P-LOOP NTPASES N-TERMINAL DOMAIN-CONTAINING PROTEIN"/>
    <property type="match status" value="1"/>
</dbReference>
<dbReference type="InterPro" id="IPR054464">
    <property type="entry name" value="ULD_fung"/>
</dbReference>
<gene>
    <name evidence="3" type="ORF">BP5553_08215</name>
</gene>
<dbReference type="PANTHER" id="PTHR38886">
    <property type="entry name" value="SESA DOMAIN-CONTAINING PROTEIN"/>
    <property type="match status" value="1"/>
</dbReference>
<comment type="caution">
    <text evidence="3">The sequence shown here is derived from an EMBL/GenBank/DDBJ whole genome shotgun (WGS) entry which is preliminary data.</text>
</comment>
<sequence>MSFGITFGSIGDLIAVGEIAWRLGKSLSESRGSAKEYQALAKELHTFDKALLQVVALWQNYASCPELEELGTITRDAAKDWRDVLLEFQLKVDKKYGTNLCVGGSGNWRKDAMKKFMWVKEKEDIAELRRNLHAGSETITMLVITAMSKSNKLDNTLQAIRVQAVNSLLQDSLKRADEQITRLKALDEKMEAQNKTTDIILSHVKGGAGVLTQIRATVIDIRGLLLLFQSQVFLVQSSPRGLGTHWQQAPVTLEDALGNVIPIPLELINSWDMFETILVKRFEHLPGKDKVVRKEYAIEESRSGRELARNREWSMCFRAGQKVDMSMVFKQKQPATTCPGCQAETQAADTAIIQCDECGMLFRRVEETIEDSPVITEAPPQSTERRLAKEVEDKVSDFRRVRLLYQQWRKRQPAGQSEVENPDSTDFNLVPVEEEERGRSPIILDAGPRDESTFIEKGREVYETSDPIPVGPLALALPPKRYRAKDERAIRAEIKSLEAEKEALRAEWRAEKEMRKADRIRWEGRASEGDLVLYERDRFETGTEEIKVVRRERIEEPEGGVRIEKDRKGRITISVPKYYR</sequence>
<dbReference type="AlphaFoldDB" id="A0A370TG14"/>
<evidence type="ECO:0000256" key="1">
    <source>
        <dbReference type="SAM" id="Coils"/>
    </source>
</evidence>
<dbReference type="RefSeq" id="XP_031867129.1">
    <property type="nucleotide sequence ID" value="XM_032016838.1"/>
</dbReference>
<evidence type="ECO:0000313" key="3">
    <source>
        <dbReference type="EMBL" id="RDL33847.1"/>
    </source>
</evidence>